<reference evidence="2 3" key="1">
    <citation type="submission" date="2024-02" db="EMBL/GenBank/DDBJ databases">
        <title>Discinaceae phylogenomics.</title>
        <authorList>
            <person name="Dirks A.C."/>
            <person name="James T.Y."/>
        </authorList>
    </citation>
    <scope>NUCLEOTIDE SEQUENCE [LARGE SCALE GENOMIC DNA]</scope>
    <source>
        <strain evidence="2 3">ACD0624</strain>
    </source>
</reference>
<feature type="compositionally biased region" description="Acidic residues" evidence="1">
    <location>
        <begin position="34"/>
        <end position="44"/>
    </location>
</feature>
<evidence type="ECO:0000313" key="2">
    <source>
        <dbReference type="EMBL" id="KAL0630753.1"/>
    </source>
</evidence>
<keyword evidence="3" id="KW-1185">Reference proteome</keyword>
<gene>
    <name evidence="2" type="ORF">Q9L58_010393</name>
</gene>
<comment type="caution">
    <text evidence="2">The sequence shown here is derived from an EMBL/GenBank/DDBJ whole genome shotgun (WGS) entry which is preliminary data.</text>
</comment>
<proteinExistence type="predicted"/>
<feature type="non-terminal residue" evidence="2">
    <location>
        <position position="1"/>
    </location>
</feature>
<name>A0ABR3G4F4_9PEZI</name>
<evidence type="ECO:0000256" key="1">
    <source>
        <dbReference type="SAM" id="MobiDB-lite"/>
    </source>
</evidence>
<dbReference type="Proteomes" id="UP001447188">
    <property type="component" value="Unassembled WGS sequence"/>
</dbReference>
<dbReference type="EMBL" id="JBBBZM010000392">
    <property type="protein sequence ID" value="KAL0630753.1"/>
    <property type="molecule type" value="Genomic_DNA"/>
</dbReference>
<feature type="region of interest" description="Disordered" evidence="1">
    <location>
        <begin position="1"/>
        <end position="47"/>
    </location>
</feature>
<accession>A0ABR3G4F4</accession>
<feature type="compositionally biased region" description="Polar residues" evidence="1">
    <location>
        <begin position="19"/>
        <end position="31"/>
    </location>
</feature>
<protein>
    <submittedName>
        <fullName evidence="2">Uncharacterized protein</fullName>
    </submittedName>
</protein>
<evidence type="ECO:0000313" key="3">
    <source>
        <dbReference type="Proteomes" id="UP001447188"/>
    </source>
</evidence>
<sequence length="198" mass="21381">TGINDSLLLASQPGEGNGKSAQWQCNNQKQSGEGEGEEEEEEGEDSLHVTYEQSIRVERNHVLTGDWVEIDCNDADPGSGGGQACTGSVVSDVDKEKTTLESEVLRLLFLQLSNGAGDSTESYSHVGERHGTGADPLLRCPTLDQFPGPSGAGNERSVEVLVFKQRAESLRNMYNDKVYFTASFPTLFWTGAGGHLEN</sequence>
<organism evidence="2 3">
    <name type="scientific">Discina gigas</name>
    <dbReference type="NCBI Taxonomy" id="1032678"/>
    <lineage>
        <taxon>Eukaryota</taxon>
        <taxon>Fungi</taxon>
        <taxon>Dikarya</taxon>
        <taxon>Ascomycota</taxon>
        <taxon>Pezizomycotina</taxon>
        <taxon>Pezizomycetes</taxon>
        <taxon>Pezizales</taxon>
        <taxon>Discinaceae</taxon>
        <taxon>Discina</taxon>
    </lineage>
</organism>